<sequence>MQEEIDKINNFLKNNQWCDFEIIELKGNLRIGGKTSFSDRHDIVITFMDVFFMQILYEWKTDTQTIVFEIPDIQEQRTINLNFDIEQGFQLFKIHAEDIKSPLYVSSKGLLVEFM</sequence>
<accession>A0ABV8WCG1</accession>
<dbReference type="EMBL" id="JBHSCO010000005">
    <property type="protein sequence ID" value="MFC4392743.1"/>
    <property type="molecule type" value="Genomic_DNA"/>
</dbReference>
<keyword evidence="2" id="KW-1185">Reference proteome</keyword>
<evidence type="ECO:0000313" key="1">
    <source>
        <dbReference type="EMBL" id="MFC4392743.1"/>
    </source>
</evidence>
<gene>
    <name evidence="1" type="ORF">ACFOY0_17235</name>
</gene>
<reference evidence="2" key="1">
    <citation type="journal article" date="2019" name="Int. J. Syst. Evol. Microbiol.">
        <title>The Global Catalogue of Microorganisms (GCM) 10K type strain sequencing project: providing services to taxonomists for standard genome sequencing and annotation.</title>
        <authorList>
            <consortium name="The Broad Institute Genomics Platform"/>
            <consortium name="The Broad Institute Genome Sequencing Center for Infectious Disease"/>
            <person name="Wu L."/>
            <person name="Ma J."/>
        </authorList>
    </citation>
    <scope>NUCLEOTIDE SEQUENCE [LARGE SCALE GENOMIC DNA]</scope>
    <source>
        <strain evidence="2">CGMCC 1.15345</strain>
    </source>
</reference>
<dbReference type="RefSeq" id="WP_179002800.1">
    <property type="nucleotide sequence ID" value="NZ_JBHSCO010000005.1"/>
</dbReference>
<organism evidence="1 2">
    <name type="scientific">Flavobacterium quisquiliarum</name>
    <dbReference type="NCBI Taxonomy" id="1834436"/>
    <lineage>
        <taxon>Bacteria</taxon>
        <taxon>Pseudomonadati</taxon>
        <taxon>Bacteroidota</taxon>
        <taxon>Flavobacteriia</taxon>
        <taxon>Flavobacteriales</taxon>
        <taxon>Flavobacteriaceae</taxon>
        <taxon>Flavobacterium</taxon>
    </lineage>
</organism>
<name>A0ABV8WCG1_9FLAO</name>
<proteinExistence type="predicted"/>
<dbReference type="Proteomes" id="UP001595719">
    <property type="component" value="Unassembled WGS sequence"/>
</dbReference>
<evidence type="ECO:0000313" key="2">
    <source>
        <dbReference type="Proteomes" id="UP001595719"/>
    </source>
</evidence>
<protein>
    <recommendedName>
        <fullName evidence="3">Immunity protein 50</fullName>
    </recommendedName>
</protein>
<evidence type="ECO:0008006" key="3">
    <source>
        <dbReference type="Google" id="ProtNLM"/>
    </source>
</evidence>
<comment type="caution">
    <text evidence="1">The sequence shown here is derived from an EMBL/GenBank/DDBJ whole genome shotgun (WGS) entry which is preliminary data.</text>
</comment>